<comment type="catalytic activity">
    <reaction evidence="6">
        <text>a uridine in RNA = a pseudouridine in RNA</text>
        <dbReference type="Rhea" id="RHEA:48348"/>
        <dbReference type="Rhea" id="RHEA-COMP:12068"/>
        <dbReference type="Rhea" id="RHEA-COMP:12069"/>
        <dbReference type="ChEBI" id="CHEBI:65314"/>
        <dbReference type="ChEBI" id="CHEBI:65315"/>
    </reaction>
</comment>
<dbReference type="AlphaFoldDB" id="A0A7C2GI38"/>
<evidence type="ECO:0000256" key="6">
    <source>
        <dbReference type="RuleBase" id="RU362028"/>
    </source>
</evidence>
<dbReference type="FunFam" id="3.30.2350.10:FF:000006">
    <property type="entry name" value="Pseudouridine synthase"/>
    <property type="match status" value="1"/>
</dbReference>
<accession>A0A7C2GI38</accession>
<sequence length="303" mass="34921">MEKEKYEILVEDGGERIDKYLSQKISLSRSQIQDLIDKGLIKVNEKEVKNSYKVKVGDKIEVIIPPPEETEIKPQDIPIEIVYEDDDIVIINKPKGMVVHPAHGHYNDTLVNALLYRIKDLSGIGGEIRPGIVHRLDKDTTGLLIIAKNDISHQRLSEQLKNRTLKRTYWAICEGEIPWEEKRIEAPLGRHPIDRKRMAIVPYGKLAITNFKVLERFKGYTLISADLETGRTHQIRVHISHLGFPILGDEVYGRIDKRFGVRGQLLHAKKISFIHPTKNVPMEFEIDLPEEFKRVLSFLREKS</sequence>
<dbReference type="InterPro" id="IPR020103">
    <property type="entry name" value="PsdUridine_synth_cat_dom_sf"/>
</dbReference>
<evidence type="ECO:0000256" key="5">
    <source>
        <dbReference type="PROSITE-ProRule" id="PRU00182"/>
    </source>
</evidence>
<dbReference type="InterPro" id="IPR006145">
    <property type="entry name" value="PsdUridine_synth_RsuA/RluA"/>
</dbReference>
<evidence type="ECO:0000256" key="1">
    <source>
        <dbReference type="ARBA" id="ARBA00010876"/>
    </source>
</evidence>
<dbReference type="PROSITE" id="PS01129">
    <property type="entry name" value="PSI_RLU"/>
    <property type="match status" value="1"/>
</dbReference>
<feature type="domain" description="RNA-binding S4" evidence="7">
    <location>
        <begin position="15"/>
        <end position="78"/>
    </location>
</feature>
<dbReference type="SUPFAM" id="SSF55120">
    <property type="entry name" value="Pseudouridine synthase"/>
    <property type="match status" value="1"/>
</dbReference>
<dbReference type="InterPro" id="IPR006225">
    <property type="entry name" value="PsdUridine_synth_RluC/D"/>
</dbReference>
<proteinExistence type="inferred from homology"/>
<dbReference type="Pfam" id="PF01479">
    <property type="entry name" value="S4"/>
    <property type="match status" value="1"/>
</dbReference>
<dbReference type="InterPro" id="IPR036986">
    <property type="entry name" value="S4_RNA-bd_sf"/>
</dbReference>
<evidence type="ECO:0000259" key="7">
    <source>
        <dbReference type="SMART" id="SM00363"/>
    </source>
</evidence>
<name>A0A7C2GI38_DICTH</name>
<reference evidence="8" key="1">
    <citation type="journal article" date="2020" name="mSystems">
        <title>Genome- and Community-Level Interaction Insights into Carbon Utilization and Element Cycling Functions of Hydrothermarchaeota in Hydrothermal Sediment.</title>
        <authorList>
            <person name="Zhou Z."/>
            <person name="Liu Y."/>
            <person name="Xu W."/>
            <person name="Pan J."/>
            <person name="Luo Z.H."/>
            <person name="Li M."/>
        </authorList>
    </citation>
    <scope>NUCLEOTIDE SEQUENCE [LARGE SCALE GENOMIC DNA]</scope>
    <source>
        <strain evidence="8">SpSt-70</strain>
    </source>
</reference>
<dbReference type="Gene3D" id="3.30.2350.10">
    <property type="entry name" value="Pseudouridine synthase"/>
    <property type="match status" value="1"/>
</dbReference>
<dbReference type="PANTHER" id="PTHR21600">
    <property type="entry name" value="MITOCHONDRIAL RNA PSEUDOURIDINE SYNTHASE"/>
    <property type="match status" value="1"/>
</dbReference>
<evidence type="ECO:0000256" key="4">
    <source>
        <dbReference type="PIRSR" id="PIRSR606225-1"/>
    </source>
</evidence>
<dbReference type="NCBIfam" id="TIGR00005">
    <property type="entry name" value="rluA_subfam"/>
    <property type="match status" value="1"/>
</dbReference>
<dbReference type="EMBL" id="DTDV01000022">
    <property type="protein sequence ID" value="HGK24439.1"/>
    <property type="molecule type" value="Genomic_DNA"/>
</dbReference>
<evidence type="ECO:0000256" key="2">
    <source>
        <dbReference type="ARBA" id="ARBA00022884"/>
    </source>
</evidence>
<dbReference type="SMART" id="SM00363">
    <property type="entry name" value="S4"/>
    <property type="match status" value="1"/>
</dbReference>
<feature type="active site" evidence="4">
    <location>
        <position position="137"/>
    </location>
</feature>
<dbReference type="InterPro" id="IPR006224">
    <property type="entry name" value="PsdUridine_synth_RluA-like_CS"/>
</dbReference>
<dbReference type="PROSITE" id="PS50889">
    <property type="entry name" value="S4"/>
    <property type="match status" value="1"/>
</dbReference>
<dbReference type="Gene3D" id="3.10.290.10">
    <property type="entry name" value="RNA-binding S4 domain"/>
    <property type="match status" value="1"/>
</dbReference>
<dbReference type="CDD" id="cd02869">
    <property type="entry name" value="PseudoU_synth_RluA_like"/>
    <property type="match status" value="1"/>
</dbReference>
<evidence type="ECO:0000313" key="8">
    <source>
        <dbReference type="EMBL" id="HGK24439.1"/>
    </source>
</evidence>
<dbReference type="GO" id="GO:0120159">
    <property type="term" value="F:rRNA pseudouridine synthase activity"/>
    <property type="evidence" value="ECO:0007669"/>
    <property type="project" value="UniProtKB-ARBA"/>
</dbReference>
<dbReference type="GO" id="GO:0000455">
    <property type="term" value="P:enzyme-directed rRNA pseudouridine synthesis"/>
    <property type="evidence" value="ECO:0007669"/>
    <property type="project" value="UniProtKB-ARBA"/>
</dbReference>
<organism evidence="8">
    <name type="scientific">Dictyoglomus thermophilum</name>
    <dbReference type="NCBI Taxonomy" id="14"/>
    <lineage>
        <taxon>Bacteria</taxon>
        <taxon>Pseudomonadati</taxon>
        <taxon>Dictyoglomota</taxon>
        <taxon>Dictyoglomia</taxon>
        <taxon>Dictyoglomales</taxon>
        <taxon>Dictyoglomaceae</taxon>
        <taxon>Dictyoglomus</taxon>
    </lineage>
</organism>
<dbReference type="InterPro" id="IPR050188">
    <property type="entry name" value="RluA_PseudoU_synthase"/>
</dbReference>
<gene>
    <name evidence="8" type="ORF">ENU78_08480</name>
</gene>
<dbReference type="Pfam" id="PF00849">
    <property type="entry name" value="PseudoU_synth_2"/>
    <property type="match status" value="1"/>
</dbReference>
<comment type="caution">
    <text evidence="8">The sequence shown here is derived from an EMBL/GenBank/DDBJ whole genome shotgun (WGS) entry which is preliminary data.</text>
</comment>
<dbReference type="SUPFAM" id="SSF55174">
    <property type="entry name" value="Alpha-L RNA-binding motif"/>
    <property type="match status" value="1"/>
</dbReference>
<protein>
    <recommendedName>
        <fullName evidence="6">Pseudouridine synthase</fullName>
        <ecNumber evidence="6">5.4.99.-</ecNumber>
    </recommendedName>
</protein>
<comment type="similarity">
    <text evidence="1 6">Belongs to the pseudouridine synthase RluA family.</text>
</comment>
<keyword evidence="3 6" id="KW-0413">Isomerase</keyword>
<dbReference type="CDD" id="cd00165">
    <property type="entry name" value="S4"/>
    <property type="match status" value="1"/>
</dbReference>
<dbReference type="GO" id="GO:0003723">
    <property type="term" value="F:RNA binding"/>
    <property type="evidence" value="ECO:0007669"/>
    <property type="project" value="UniProtKB-KW"/>
</dbReference>
<keyword evidence="2 5" id="KW-0694">RNA-binding</keyword>
<evidence type="ECO:0000256" key="3">
    <source>
        <dbReference type="ARBA" id="ARBA00023235"/>
    </source>
</evidence>
<dbReference type="EC" id="5.4.99.-" evidence="6"/>
<comment type="function">
    <text evidence="6">Responsible for synthesis of pseudouridine from uracil.</text>
</comment>
<dbReference type="PANTHER" id="PTHR21600:SF44">
    <property type="entry name" value="RIBOSOMAL LARGE SUBUNIT PSEUDOURIDINE SYNTHASE D"/>
    <property type="match status" value="1"/>
</dbReference>
<dbReference type="InterPro" id="IPR002942">
    <property type="entry name" value="S4_RNA-bd"/>
</dbReference>